<evidence type="ECO:0000313" key="1">
    <source>
        <dbReference type="EMBL" id="EWT00717.1"/>
    </source>
</evidence>
<dbReference type="AlphaFoldDB" id="W9G5X9"/>
<gene>
    <name evidence="1" type="ORF">N865_21430</name>
</gene>
<protein>
    <recommendedName>
        <fullName evidence="3">Adenylyltransferase AadA C-terminal domain-containing protein</fullName>
    </recommendedName>
</protein>
<name>W9G5X9_9MICO</name>
<evidence type="ECO:0008006" key="3">
    <source>
        <dbReference type="Google" id="ProtNLM"/>
    </source>
</evidence>
<reference evidence="1 2" key="1">
    <citation type="submission" date="2013-08" db="EMBL/GenBank/DDBJ databases">
        <title>Intrasporangium oryzae NRRL B-24470.</title>
        <authorList>
            <person name="Liu H."/>
            <person name="Wang G."/>
        </authorList>
    </citation>
    <scope>NUCLEOTIDE SEQUENCE [LARGE SCALE GENOMIC DNA]</scope>
    <source>
        <strain evidence="1 2">NRRL B-24470</strain>
    </source>
</reference>
<evidence type="ECO:0000313" key="2">
    <source>
        <dbReference type="Proteomes" id="UP000019489"/>
    </source>
</evidence>
<dbReference type="PATRIC" id="fig|1386089.3.peg.3072"/>
<comment type="caution">
    <text evidence="1">The sequence shown here is derived from an EMBL/GenBank/DDBJ whole genome shotgun (WGS) entry which is preliminary data.</text>
</comment>
<dbReference type="STRING" id="1386089.N865_21430"/>
<dbReference type="Proteomes" id="UP000019489">
    <property type="component" value="Unassembled WGS sequence"/>
</dbReference>
<accession>W9G5X9</accession>
<dbReference type="eggNOG" id="COG1708">
    <property type="taxonomic scope" value="Bacteria"/>
</dbReference>
<sequence length="281" mass="31141">MTVATPTRDELPEIVRTVCDTHAALVDDALPGLLDGLYLHGSIGFDGEFHAGSDIDFVATVTRRPTDVDIEALRHVHAELGKRWPSPAYDGFYVLESDLAGRPADVPEGPGVLHEWFDVGHHGDVKEITWRELRDHGVTLRGRPLRDIEIHSDDAALHAATRDNLDTYWRAQLEAMEHHPREASLPQAAEWGALGAPRLHHLLVTGRPTSKSGGGRWVLEAFPHRREIAEEALRVRERPDEPSTYAADPDRRRRDLIALMSEVIADGVTRGSMPSAAASDR</sequence>
<organism evidence="1 2">
    <name type="scientific">Intrasporangium oryzae NRRL B-24470</name>
    <dbReference type="NCBI Taxonomy" id="1386089"/>
    <lineage>
        <taxon>Bacteria</taxon>
        <taxon>Bacillati</taxon>
        <taxon>Actinomycetota</taxon>
        <taxon>Actinomycetes</taxon>
        <taxon>Micrococcales</taxon>
        <taxon>Intrasporangiaceae</taxon>
        <taxon>Intrasporangium</taxon>
    </lineage>
</organism>
<proteinExistence type="predicted"/>
<dbReference type="EMBL" id="AWSA01000036">
    <property type="protein sequence ID" value="EWT00717.1"/>
    <property type="molecule type" value="Genomic_DNA"/>
</dbReference>
<keyword evidence="2" id="KW-1185">Reference proteome</keyword>